<evidence type="ECO:0000313" key="1">
    <source>
        <dbReference type="EMBL" id="MEN2765664.1"/>
    </source>
</evidence>
<accession>A0ABU9XET0</accession>
<proteinExistence type="predicted"/>
<evidence type="ECO:0000313" key="2">
    <source>
        <dbReference type="Proteomes" id="UP001444625"/>
    </source>
</evidence>
<comment type="caution">
    <text evidence="1">The sequence shown here is derived from an EMBL/GenBank/DDBJ whole genome shotgun (WGS) entry which is preliminary data.</text>
</comment>
<dbReference type="EMBL" id="JBDIML010000001">
    <property type="protein sequence ID" value="MEN2765664.1"/>
    <property type="molecule type" value="Genomic_DNA"/>
</dbReference>
<keyword evidence="2" id="KW-1185">Reference proteome</keyword>
<protein>
    <submittedName>
        <fullName evidence="1">Uncharacterized protein</fullName>
    </submittedName>
</protein>
<reference evidence="1 2" key="1">
    <citation type="submission" date="2024-05" db="EMBL/GenBank/DDBJ databases">
        <authorList>
            <person name="Haq I."/>
            <person name="Ullah Z."/>
            <person name="Ahmad R."/>
            <person name="Li M."/>
            <person name="Tong Y."/>
        </authorList>
    </citation>
    <scope>NUCLEOTIDE SEQUENCE [LARGE SCALE GENOMIC DNA]</scope>
    <source>
        <strain evidence="1 2">16A2E</strain>
    </source>
</reference>
<gene>
    <name evidence="1" type="ORF">ABC228_00550</name>
</gene>
<name>A0ABU9XET0_9BACI</name>
<sequence>MKKQIYKLKWIVNPYRRDKRTGAVQPVKRSDYAQQLFGVGTGWNK</sequence>
<dbReference type="Proteomes" id="UP001444625">
    <property type="component" value="Unassembled WGS sequence"/>
</dbReference>
<dbReference type="RefSeq" id="WP_345823140.1">
    <property type="nucleotide sequence ID" value="NZ_JBDIML010000001.1"/>
</dbReference>
<organism evidence="1 2">
    <name type="scientific">Ornithinibacillus xuwenensis</name>
    <dbReference type="NCBI Taxonomy" id="3144668"/>
    <lineage>
        <taxon>Bacteria</taxon>
        <taxon>Bacillati</taxon>
        <taxon>Bacillota</taxon>
        <taxon>Bacilli</taxon>
        <taxon>Bacillales</taxon>
        <taxon>Bacillaceae</taxon>
        <taxon>Ornithinibacillus</taxon>
    </lineage>
</organism>